<gene>
    <name evidence="2" type="ORF">JK363_00460</name>
</gene>
<sequence>MNRKRTSPKTPNARPRSAMSAAEIVIPPRDTWPVPVITGHACPVCHHGYTLVRRAIPVPGHVGITVCSVCALGAGHPPTSEGTR</sequence>
<feature type="region of interest" description="Disordered" evidence="1">
    <location>
        <begin position="1"/>
        <end position="20"/>
    </location>
</feature>
<name>A0ABS1N507_9ACTN</name>
<protein>
    <submittedName>
        <fullName evidence="2">Uncharacterized protein</fullName>
    </submittedName>
</protein>
<evidence type="ECO:0000313" key="2">
    <source>
        <dbReference type="EMBL" id="MBL1095165.1"/>
    </source>
</evidence>
<evidence type="ECO:0000256" key="1">
    <source>
        <dbReference type="SAM" id="MobiDB-lite"/>
    </source>
</evidence>
<reference evidence="2 3" key="1">
    <citation type="submission" date="2021-01" db="EMBL/GenBank/DDBJ databases">
        <title>WGS of actinomycetes isolated from Thailand.</title>
        <authorList>
            <person name="Thawai C."/>
        </authorList>
    </citation>
    <scope>NUCLEOTIDE SEQUENCE [LARGE SCALE GENOMIC DNA]</scope>
    <source>
        <strain evidence="2 3">CA1R205</strain>
    </source>
</reference>
<keyword evidence="3" id="KW-1185">Reference proteome</keyword>
<comment type="caution">
    <text evidence="2">The sequence shown here is derived from an EMBL/GenBank/DDBJ whole genome shotgun (WGS) entry which is preliminary data.</text>
</comment>
<evidence type="ECO:0000313" key="3">
    <source>
        <dbReference type="Proteomes" id="UP000634229"/>
    </source>
</evidence>
<accession>A0ABS1N507</accession>
<organism evidence="2 3">
    <name type="scientific">Streptomyces coffeae</name>
    <dbReference type="NCBI Taxonomy" id="621382"/>
    <lineage>
        <taxon>Bacteria</taxon>
        <taxon>Bacillati</taxon>
        <taxon>Actinomycetota</taxon>
        <taxon>Actinomycetes</taxon>
        <taxon>Kitasatosporales</taxon>
        <taxon>Streptomycetaceae</taxon>
        <taxon>Streptomyces</taxon>
    </lineage>
</organism>
<dbReference type="EMBL" id="JAERRF010000001">
    <property type="protein sequence ID" value="MBL1095165.1"/>
    <property type="molecule type" value="Genomic_DNA"/>
</dbReference>
<proteinExistence type="predicted"/>
<dbReference type="RefSeq" id="WP_201870469.1">
    <property type="nucleotide sequence ID" value="NZ_JAERRF010000001.1"/>
</dbReference>
<dbReference type="Proteomes" id="UP000634229">
    <property type="component" value="Unassembled WGS sequence"/>
</dbReference>